<evidence type="ECO:0000256" key="1">
    <source>
        <dbReference type="SAM" id="MobiDB-lite"/>
    </source>
</evidence>
<dbReference type="InterPro" id="IPR034660">
    <property type="entry name" value="DinB/YfiT-like"/>
</dbReference>
<dbReference type="InterPro" id="IPR011466">
    <property type="entry name" value="DUF1572"/>
</dbReference>
<evidence type="ECO:0000313" key="2">
    <source>
        <dbReference type="EMBL" id="EFK36915.1"/>
    </source>
</evidence>
<name>A0ABP2IV56_CHRGE</name>
<organism evidence="2 3">
    <name type="scientific">Chryseobacterium gleum ATCC 35910</name>
    <dbReference type="NCBI Taxonomy" id="525257"/>
    <lineage>
        <taxon>Bacteria</taxon>
        <taxon>Pseudomonadati</taxon>
        <taxon>Bacteroidota</taxon>
        <taxon>Flavobacteriia</taxon>
        <taxon>Flavobacteriales</taxon>
        <taxon>Weeksellaceae</taxon>
        <taxon>Chryseobacterium group</taxon>
        <taxon>Chryseobacterium</taxon>
    </lineage>
</organism>
<dbReference type="SUPFAM" id="SSF109854">
    <property type="entry name" value="DinB/YfiT-like putative metalloenzymes"/>
    <property type="match status" value="1"/>
</dbReference>
<proteinExistence type="predicted"/>
<gene>
    <name evidence="2" type="ORF">HMPREF0204_11472</name>
</gene>
<comment type="caution">
    <text evidence="2">The sequence shown here is derived from an EMBL/GenBank/DDBJ whole genome shotgun (WGS) entry which is preliminary data.</text>
</comment>
<dbReference type="Gene3D" id="1.20.120.450">
    <property type="entry name" value="dinb family like domain"/>
    <property type="match status" value="1"/>
</dbReference>
<sequence length="212" mass="25233">MVLFLKVFKLGSKIESMKDLFIKRFEYYKSLGDKTFDQLTDEQMFWQYNEESNSIAVIVKHIAGNMLSRWTNFLTEDGEKSYRNRDDEFVNSFTTKEEVLEYWEKGWACFFNALNKINDENLYSTIYIRGEGHSVMDAVFRQLAHYPYHIGQIVYIAKMIKNEDWNTLSIARNRSQQFNTEMKTRFSSTDQQNNSSPVCFQNSPEVRDEYKQ</sequence>
<protein>
    <recommendedName>
        <fullName evidence="4">DUF1572 domain-containing protein</fullName>
    </recommendedName>
</protein>
<keyword evidence="3" id="KW-1185">Reference proteome</keyword>
<feature type="region of interest" description="Disordered" evidence="1">
    <location>
        <begin position="182"/>
        <end position="212"/>
    </location>
</feature>
<evidence type="ECO:0000313" key="3">
    <source>
        <dbReference type="Proteomes" id="UP000002969"/>
    </source>
</evidence>
<reference evidence="2" key="1">
    <citation type="submission" date="2010-06" db="EMBL/GenBank/DDBJ databases">
        <authorList>
            <person name="Muzny D."/>
            <person name="Qin X."/>
            <person name="Buhay C."/>
            <person name="Dugan-Rocha S."/>
            <person name="Ding Y."/>
            <person name="Chen G."/>
            <person name="Hawes A."/>
            <person name="Holder M."/>
            <person name="Jhangiani S."/>
            <person name="Johnson A."/>
            <person name="Khan Z."/>
            <person name="Li Z."/>
            <person name="Liu W."/>
            <person name="Liu X."/>
            <person name="Perez L."/>
            <person name="Shen H."/>
            <person name="Wang Q."/>
            <person name="Watt J."/>
            <person name="Xi L."/>
            <person name="Xin Y."/>
            <person name="Zhou J."/>
            <person name="Deng J."/>
            <person name="Jiang H."/>
            <person name="Liu Y."/>
            <person name="Qu J."/>
            <person name="Song X.-Z."/>
            <person name="Zhang L."/>
            <person name="Villasana D."/>
            <person name="Johnson A."/>
            <person name="Liu J."/>
            <person name="Liyanage D."/>
            <person name="Lorensuhewa L."/>
            <person name="Robinson T."/>
            <person name="Song A."/>
            <person name="Song B.-B."/>
            <person name="Dinh H."/>
            <person name="Thornton R."/>
            <person name="Coyle M."/>
            <person name="Francisco L."/>
            <person name="Jackson L."/>
            <person name="Javaid M."/>
            <person name="Korchina V."/>
            <person name="Kovar C."/>
            <person name="Mata R."/>
            <person name="Mathew T."/>
            <person name="Ngo R."/>
            <person name="Nguyen L."/>
            <person name="Nguyen N."/>
            <person name="Okwuonu G."/>
            <person name="Ongeri F."/>
            <person name="Pham C."/>
            <person name="Simmons D."/>
            <person name="Wilczek-Boney K."/>
            <person name="Hale W."/>
            <person name="Jakkamsetti A."/>
            <person name="Pham P."/>
            <person name="Ruth R."/>
            <person name="San Lucas F."/>
            <person name="Warren J."/>
            <person name="Zhang J."/>
            <person name="Zhao Z."/>
            <person name="Zhou C."/>
            <person name="Zhu D."/>
            <person name="Lee S."/>
            <person name="Bess C."/>
            <person name="Blankenburg K."/>
            <person name="Forbes L."/>
            <person name="Fu Q."/>
            <person name="Gubbala S."/>
            <person name="Hirani K."/>
            <person name="Jayaseelan J.C."/>
            <person name="Lara F."/>
            <person name="Munidasa M."/>
            <person name="Palculict T."/>
            <person name="Patil S."/>
            <person name="Pu L.-L."/>
            <person name="Saada N."/>
            <person name="Tang L."/>
            <person name="Weissenberger G."/>
            <person name="Zhu Y."/>
            <person name="Hemphill L."/>
            <person name="Shang Y."/>
            <person name="Youmans B."/>
            <person name="Ayvaz T."/>
            <person name="Ross M."/>
            <person name="Santibanez J."/>
            <person name="Aqrawi P."/>
            <person name="Gross S."/>
            <person name="Joshi V."/>
            <person name="Fowler G."/>
            <person name="Nazareth L."/>
            <person name="Reid J."/>
            <person name="Worley K."/>
            <person name="Petrosino J."/>
            <person name="Highlander S."/>
            <person name="Gibbs R."/>
        </authorList>
    </citation>
    <scope>NUCLEOTIDE SEQUENCE [LARGE SCALE GENOMIC DNA]</scope>
    <source>
        <strain evidence="2">ATCC 35910</strain>
    </source>
</reference>
<dbReference type="Proteomes" id="UP000002969">
    <property type="component" value="Unassembled WGS sequence"/>
</dbReference>
<evidence type="ECO:0008006" key="4">
    <source>
        <dbReference type="Google" id="ProtNLM"/>
    </source>
</evidence>
<feature type="compositionally biased region" description="Polar residues" evidence="1">
    <location>
        <begin position="182"/>
        <end position="204"/>
    </location>
</feature>
<dbReference type="Pfam" id="PF07609">
    <property type="entry name" value="DUF1572"/>
    <property type="match status" value="1"/>
</dbReference>
<dbReference type="EMBL" id="ACKQ02000004">
    <property type="protein sequence ID" value="EFK36915.1"/>
    <property type="molecule type" value="Genomic_DNA"/>
</dbReference>
<accession>A0ABP2IV56</accession>